<dbReference type="GO" id="GO:0016020">
    <property type="term" value="C:membrane"/>
    <property type="evidence" value="ECO:0007669"/>
    <property type="project" value="InterPro"/>
</dbReference>
<dbReference type="GO" id="GO:0046983">
    <property type="term" value="F:protein dimerization activity"/>
    <property type="evidence" value="ECO:0007669"/>
    <property type="project" value="InterPro"/>
</dbReference>
<evidence type="ECO:0000256" key="5">
    <source>
        <dbReference type="ARBA" id="ARBA00022741"/>
    </source>
</evidence>
<keyword evidence="6 11" id="KW-0418">Kinase</keyword>
<evidence type="ECO:0000313" key="11">
    <source>
        <dbReference type="EMBL" id="MBH0779318.1"/>
    </source>
</evidence>
<dbReference type="SUPFAM" id="SSF55874">
    <property type="entry name" value="ATPase domain of HSP90 chaperone/DNA topoisomerase II/histidine kinase"/>
    <property type="match status" value="1"/>
</dbReference>
<dbReference type="EMBL" id="JADMLG010000010">
    <property type="protein sequence ID" value="MBH0779318.1"/>
    <property type="molecule type" value="Genomic_DNA"/>
</dbReference>
<evidence type="ECO:0000256" key="9">
    <source>
        <dbReference type="SAM" id="Phobius"/>
    </source>
</evidence>
<dbReference type="EC" id="2.7.13.3" evidence="2"/>
<keyword evidence="9" id="KW-0472">Membrane</keyword>
<evidence type="ECO:0000256" key="7">
    <source>
        <dbReference type="ARBA" id="ARBA00022840"/>
    </source>
</evidence>
<proteinExistence type="predicted"/>
<keyword evidence="7" id="KW-0067">ATP-binding</keyword>
<sequence>MGDAQRHGIPRNRVVDVALVVSAGAVDLAFWNGSRELAGGGVLPLWVVPFLSAVMCSLLLLRQRHPIPVWVAQAAYTGINFLIPAYYPFAYLLVASYAVAARKTMSVARWILPAAAVPFALFSYHSAQTAASGQQAAREFLVAAGIWTMFMSIAWTLGRLAYTREQQARAVQARMAEEAEQALAAQRLQLAHELHDSVSGAVAGMVLYAGAARAVAAGADPRTHDALEAIEKTGQQAIGELHALLGLLRSTDTVKGHSEKPRSQGIDELVELTRKGGIEVRFDHTGSPAHGLDPDIDLAVYRIVQESLTNIIKHAGRDAVAAVDIEWGARTVIVTVESGGGRGSADTAKDLSSGQGLRGLGERIEALGGSLEFGPVDAGWRVNAELPLTASNLSRRSR</sequence>
<dbReference type="CDD" id="cd16917">
    <property type="entry name" value="HATPase_UhpB-NarQ-NarX-like"/>
    <property type="match status" value="1"/>
</dbReference>
<comment type="caution">
    <text evidence="11">The sequence shown here is derived from an EMBL/GenBank/DDBJ whole genome shotgun (WGS) entry which is preliminary data.</text>
</comment>
<dbReference type="GO" id="GO:0000155">
    <property type="term" value="F:phosphorelay sensor kinase activity"/>
    <property type="evidence" value="ECO:0007669"/>
    <property type="project" value="InterPro"/>
</dbReference>
<feature type="domain" description="Signal transduction histidine kinase subgroup 3 dimerisation and phosphoacceptor" evidence="10">
    <location>
        <begin position="187"/>
        <end position="251"/>
    </location>
</feature>
<keyword evidence="9" id="KW-1133">Transmembrane helix</keyword>
<dbReference type="InterPro" id="IPR011712">
    <property type="entry name" value="Sig_transdc_His_kin_sub3_dim/P"/>
</dbReference>
<evidence type="ECO:0000313" key="12">
    <source>
        <dbReference type="Proteomes" id="UP000655751"/>
    </source>
</evidence>
<dbReference type="Gene3D" id="3.30.565.10">
    <property type="entry name" value="Histidine kinase-like ATPase, C-terminal domain"/>
    <property type="match status" value="1"/>
</dbReference>
<dbReference type="InterPro" id="IPR050482">
    <property type="entry name" value="Sensor_HK_TwoCompSys"/>
</dbReference>
<protein>
    <recommendedName>
        <fullName evidence="2">histidine kinase</fullName>
        <ecNumber evidence="2">2.7.13.3</ecNumber>
    </recommendedName>
</protein>
<evidence type="ECO:0000256" key="2">
    <source>
        <dbReference type="ARBA" id="ARBA00012438"/>
    </source>
</evidence>
<organism evidence="11 12">
    <name type="scientific">Nocardia bovistercoris</name>
    <dbReference type="NCBI Taxonomy" id="2785916"/>
    <lineage>
        <taxon>Bacteria</taxon>
        <taxon>Bacillati</taxon>
        <taxon>Actinomycetota</taxon>
        <taxon>Actinomycetes</taxon>
        <taxon>Mycobacteriales</taxon>
        <taxon>Nocardiaceae</taxon>
        <taxon>Nocardia</taxon>
    </lineage>
</organism>
<gene>
    <name evidence="11" type="ORF">IT779_23900</name>
</gene>
<evidence type="ECO:0000256" key="4">
    <source>
        <dbReference type="ARBA" id="ARBA00022679"/>
    </source>
</evidence>
<keyword evidence="3" id="KW-0597">Phosphoprotein</keyword>
<feature type="transmembrane region" description="Helical" evidence="9">
    <location>
        <begin position="139"/>
        <end position="162"/>
    </location>
</feature>
<reference evidence="11" key="1">
    <citation type="submission" date="2020-11" db="EMBL/GenBank/DDBJ databases">
        <title>Nocardia NEAU-351.nov., a novel actinomycete isolated from the cow dung.</title>
        <authorList>
            <person name="Zhang X."/>
        </authorList>
    </citation>
    <scope>NUCLEOTIDE SEQUENCE</scope>
    <source>
        <strain evidence="11">NEAU-351</strain>
    </source>
</reference>
<feature type="transmembrane region" description="Helical" evidence="9">
    <location>
        <begin position="43"/>
        <end position="61"/>
    </location>
</feature>
<evidence type="ECO:0000256" key="6">
    <source>
        <dbReference type="ARBA" id="ARBA00022777"/>
    </source>
</evidence>
<evidence type="ECO:0000256" key="1">
    <source>
        <dbReference type="ARBA" id="ARBA00000085"/>
    </source>
</evidence>
<dbReference type="PANTHER" id="PTHR24421:SF10">
    <property type="entry name" value="NITRATE_NITRITE SENSOR PROTEIN NARQ"/>
    <property type="match status" value="1"/>
</dbReference>
<dbReference type="Gene3D" id="1.20.5.1930">
    <property type="match status" value="1"/>
</dbReference>
<comment type="catalytic activity">
    <reaction evidence="1">
        <text>ATP + protein L-histidine = ADP + protein N-phospho-L-histidine.</text>
        <dbReference type="EC" id="2.7.13.3"/>
    </reaction>
</comment>
<dbReference type="GO" id="GO:0005524">
    <property type="term" value="F:ATP binding"/>
    <property type="evidence" value="ECO:0007669"/>
    <property type="project" value="UniProtKB-KW"/>
</dbReference>
<evidence type="ECO:0000259" key="10">
    <source>
        <dbReference type="Pfam" id="PF07730"/>
    </source>
</evidence>
<name>A0A931N647_9NOCA</name>
<dbReference type="PANTHER" id="PTHR24421">
    <property type="entry name" value="NITRATE/NITRITE SENSOR PROTEIN NARX-RELATED"/>
    <property type="match status" value="1"/>
</dbReference>
<evidence type="ECO:0000256" key="3">
    <source>
        <dbReference type="ARBA" id="ARBA00022553"/>
    </source>
</evidence>
<feature type="transmembrane region" description="Helical" evidence="9">
    <location>
        <begin position="107"/>
        <end position="127"/>
    </location>
</feature>
<accession>A0A931N647</accession>
<keyword evidence="8" id="KW-0902">Two-component regulatory system</keyword>
<keyword evidence="9" id="KW-0812">Transmembrane</keyword>
<feature type="transmembrane region" description="Helical" evidence="9">
    <location>
        <begin position="68"/>
        <end position="87"/>
    </location>
</feature>
<dbReference type="InterPro" id="IPR036890">
    <property type="entry name" value="HATPase_C_sf"/>
</dbReference>
<keyword evidence="5" id="KW-0547">Nucleotide-binding</keyword>
<evidence type="ECO:0000256" key="8">
    <source>
        <dbReference type="ARBA" id="ARBA00023012"/>
    </source>
</evidence>
<keyword evidence="4" id="KW-0808">Transferase</keyword>
<keyword evidence="12" id="KW-1185">Reference proteome</keyword>
<dbReference type="Proteomes" id="UP000655751">
    <property type="component" value="Unassembled WGS sequence"/>
</dbReference>
<dbReference type="AlphaFoldDB" id="A0A931N647"/>
<dbReference type="Pfam" id="PF07730">
    <property type="entry name" value="HisKA_3"/>
    <property type="match status" value="1"/>
</dbReference>